<evidence type="ECO:0000313" key="3">
    <source>
        <dbReference type="EMBL" id="KAG8036505.1"/>
    </source>
</evidence>
<gene>
    <name evidence="3" type="ORF">G9C98_003827</name>
</gene>
<feature type="compositionally biased region" description="Basic and acidic residues" evidence="1">
    <location>
        <begin position="145"/>
        <end position="168"/>
    </location>
</feature>
<comment type="caution">
    <text evidence="3">The sequence shown here is derived from an EMBL/GenBank/DDBJ whole genome shotgun (WGS) entry which is preliminary data.</text>
</comment>
<evidence type="ECO:0000256" key="2">
    <source>
        <dbReference type="SAM" id="SignalP"/>
    </source>
</evidence>
<protein>
    <submittedName>
        <fullName evidence="3">Uncharacterized protein</fullName>
    </submittedName>
</protein>
<feature type="compositionally biased region" description="Polar residues" evidence="1">
    <location>
        <begin position="113"/>
        <end position="122"/>
    </location>
</feature>
<dbReference type="EMBL" id="JAAOIC020000048">
    <property type="protein sequence ID" value="KAG8036505.1"/>
    <property type="molecule type" value="Genomic_DNA"/>
</dbReference>
<reference evidence="3" key="2">
    <citation type="submission" date="2021-04" db="EMBL/GenBank/DDBJ databases">
        <title>Genome-wide patterns of bracovirus chromosomal integration into multiple host tissues during parasitism.</title>
        <authorList>
            <person name="Chebbi M.A.C."/>
        </authorList>
    </citation>
    <scope>NUCLEOTIDE SEQUENCE</scope>
    <source>
        <tissue evidence="3">Whole body</tissue>
    </source>
</reference>
<feature type="region of interest" description="Disordered" evidence="1">
    <location>
        <begin position="109"/>
        <end position="172"/>
    </location>
</feature>
<reference evidence="3" key="1">
    <citation type="submission" date="2020-03" db="EMBL/GenBank/DDBJ databases">
        <authorList>
            <person name="Chebbi M.A."/>
            <person name="Drezen J.M."/>
        </authorList>
    </citation>
    <scope>NUCLEOTIDE SEQUENCE</scope>
    <source>
        <tissue evidence="3">Whole body</tissue>
    </source>
</reference>
<organism evidence="3 4">
    <name type="scientific">Cotesia typhae</name>
    <dbReference type="NCBI Taxonomy" id="2053667"/>
    <lineage>
        <taxon>Eukaryota</taxon>
        <taxon>Metazoa</taxon>
        <taxon>Ecdysozoa</taxon>
        <taxon>Arthropoda</taxon>
        <taxon>Hexapoda</taxon>
        <taxon>Insecta</taxon>
        <taxon>Pterygota</taxon>
        <taxon>Neoptera</taxon>
        <taxon>Endopterygota</taxon>
        <taxon>Hymenoptera</taxon>
        <taxon>Apocrita</taxon>
        <taxon>Ichneumonoidea</taxon>
        <taxon>Braconidae</taxon>
        <taxon>Microgastrinae</taxon>
        <taxon>Cotesia</taxon>
    </lineage>
</organism>
<dbReference type="AlphaFoldDB" id="A0A8J5QXC2"/>
<dbReference type="Proteomes" id="UP000729913">
    <property type="component" value="Unassembled WGS sequence"/>
</dbReference>
<sequence>MNIKFFYLLSTLIGVFALVLNVNAKYEDVPSDIQKKYLPYIDCVLDRKSCDFIGDQVKKLLPDWFKNECADCNPMIKSEAKKRIPDIQKYFPEDWQLIEQKYGGKLNAKHTRQTFSAPSKPTTVIKEEKSRPKFSAPSKPTIVIEEDKSRPKFSEPSKLTDRNNKPQDKLTISENAASPEVLFANDRSFGAKAVLCLVLKKNCDWQMKVFKKSMYIFANTNTCPGCENPKVHKFFTQAKNLLERSFPHILQDIIDNKGE</sequence>
<evidence type="ECO:0000313" key="4">
    <source>
        <dbReference type="Proteomes" id="UP000729913"/>
    </source>
</evidence>
<dbReference type="InterPro" id="IPR005055">
    <property type="entry name" value="A10/PebIII"/>
</dbReference>
<evidence type="ECO:0000256" key="1">
    <source>
        <dbReference type="SAM" id="MobiDB-lite"/>
    </source>
</evidence>
<keyword evidence="4" id="KW-1185">Reference proteome</keyword>
<accession>A0A8J5QXC2</accession>
<dbReference type="PANTHER" id="PTHR11257">
    <property type="entry name" value="CHEMOSENSORY PROTEIN-RELATED"/>
    <property type="match status" value="1"/>
</dbReference>
<proteinExistence type="predicted"/>
<feature type="chain" id="PRO_5035184525" evidence="2">
    <location>
        <begin position="25"/>
        <end position="259"/>
    </location>
</feature>
<dbReference type="OrthoDB" id="6355718at2759"/>
<feature type="signal peptide" evidence="2">
    <location>
        <begin position="1"/>
        <end position="24"/>
    </location>
</feature>
<name>A0A8J5QXC2_9HYME</name>
<keyword evidence="2" id="KW-0732">Signal</keyword>
<dbReference type="Pfam" id="PF03392">
    <property type="entry name" value="OS-D"/>
    <property type="match status" value="1"/>
</dbReference>